<evidence type="ECO:0000256" key="3">
    <source>
        <dbReference type="ARBA" id="ARBA00022490"/>
    </source>
</evidence>
<keyword evidence="3" id="KW-0963">Cytoplasm</keyword>
<evidence type="ECO:0000256" key="6">
    <source>
        <dbReference type="ARBA" id="ARBA00023273"/>
    </source>
</evidence>
<comment type="subcellular location">
    <subcellularLocation>
        <location evidence="1">Cytoplasm</location>
        <location evidence="1">Cytoskeleton</location>
        <location evidence="1">Cilium basal body</location>
    </subcellularLocation>
</comment>
<evidence type="ECO:0000256" key="5">
    <source>
        <dbReference type="ARBA" id="ARBA00023212"/>
    </source>
</evidence>
<dbReference type="STRING" id="109895.A0A507E8B3"/>
<reference evidence="8 9" key="1">
    <citation type="journal article" date="2019" name="Sci. Rep.">
        <title>Comparative genomics of chytrid fungi reveal insights into the obligate biotrophic and pathogenic lifestyle of Synchytrium endobioticum.</title>
        <authorList>
            <person name="van de Vossenberg B.T.L.H."/>
            <person name="Warris S."/>
            <person name="Nguyen H.D.T."/>
            <person name="van Gent-Pelzer M.P.E."/>
            <person name="Joly D.L."/>
            <person name="van de Geest H.C."/>
            <person name="Bonants P.J.M."/>
            <person name="Smith D.S."/>
            <person name="Levesque C.A."/>
            <person name="van der Lee T.A.J."/>
        </authorList>
    </citation>
    <scope>NUCLEOTIDE SEQUENCE [LARGE SCALE GENOMIC DNA]</scope>
    <source>
        <strain evidence="8 9">CBS 809.83</strain>
    </source>
</reference>
<evidence type="ECO:0000256" key="1">
    <source>
        <dbReference type="ARBA" id="ARBA00004120"/>
    </source>
</evidence>
<evidence type="ECO:0000313" key="8">
    <source>
        <dbReference type="EMBL" id="TPX59535.1"/>
    </source>
</evidence>
<dbReference type="PANTHER" id="PTHR13376:SF0">
    <property type="entry name" value="INTRAFLAGELLAR TRANSPORT PROTEIN 46 HOMOLOG"/>
    <property type="match status" value="1"/>
</dbReference>
<protein>
    <recommendedName>
        <fullName evidence="10">Intraflagellar transport protein 46 homolog</fullName>
    </recommendedName>
</protein>
<dbReference type="PANTHER" id="PTHR13376">
    <property type="entry name" value="INTRAFLAGELLAR TRANSPORT PROTEIN 46 HOMOLOG"/>
    <property type="match status" value="1"/>
</dbReference>
<feature type="compositionally biased region" description="Polar residues" evidence="7">
    <location>
        <begin position="380"/>
        <end position="399"/>
    </location>
</feature>
<feature type="region of interest" description="Disordered" evidence="7">
    <location>
        <begin position="377"/>
        <end position="399"/>
    </location>
</feature>
<dbReference type="GO" id="GO:0031514">
    <property type="term" value="C:motile cilium"/>
    <property type="evidence" value="ECO:0007669"/>
    <property type="project" value="TreeGrafter"/>
</dbReference>
<keyword evidence="6" id="KW-0966">Cell projection</keyword>
<feature type="region of interest" description="Disordered" evidence="7">
    <location>
        <begin position="38"/>
        <end position="151"/>
    </location>
</feature>
<evidence type="ECO:0000313" key="9">
    <source>
        <dbReference type="Proteomes" id="UP000318582"/>
    </source>
</evidence>
<evidence type="ECO:0000256" key="4">
    <source>
        <dbReference type="ARBA" id="ARBA00023069"/>
    </source>
</evidence>
<feature type="compositionally biased region" description="Polar residues" evidence="7">
    <location>
        <begin position="12"/>
        <end position="25"/>
    </location>
</feature>
<keyword evidence="5" id="KW-0206">Cytoskeleton</keyword>
<comment type="caution">
    <text evidence="8">The sequence shown here is derived from an EMBL/GenBank/DDBJ whole genome shotgun (WGS) entry which is preliminary data.</text>
</comment>
<evidence type="ECO:0000256" key="2">
    <source>
        <dbReference type="ARBA" id="ARBA00007700"/>
    </source>
</evidence>
<name>A0A507E8B3_9FUNG</name>
<evidence type="ECO:0000256" key="7">
    <source>
        <dbReference type="SAM" id="MobiDB-lite"/>
    </source>
</evidence>
<dbReference type="GO" id="GO:0060271">
    <property type="term" value="P:cilium assembly"/>
    <property type="evidence" value="ECO:0007669"/>
    <property type="project" value="TreeGrafter"/>
</dbReference>
<evidence type="ECO:0008006" key="10">
    <source>
        <dbReference type="Google" id="ProtNLM"/>
    </source>
</evidence>
<dbReference type="InterPro" id="IPR022088">
    <property type="entry name" value="Intraflagellar_transp_cmplxB"/>
</dbReference>
<sequence>MYEGFSKENDSDSSGDSFESQLRTTKVTNNYYDEIIELSGSELDEFPTPTESRIEDHEGSQHSKSMEGDILHERGDSPPSANLSQTDEDYDEEDDEEDEEEEEAPIVLRPSHTGRPSAAPAGRGGLGIPAPGGLGPDPNDGTGSIGTKPINVLGDDFDDEIDEHDSIAFNNTGGLGGFPASTTSSNNSTGVPVSEELKELFQYIQRHKPQETELETELKAFIPDYVPAIGDIDAFIKIPRPDKIPDLLGLTFLDEPSANQSDPTVLDLRLRAITKSTTASAPVTVRSLEAAALKANPKLIDSWIKNIRDLHAQKPPQTVHYTKKMPEIEDLMQVWPTEFEEALTQVNLPPAELDTPLPQYAQLLSLLLDIPISGPALPSSAKSKNPQQPQKPGKSLSSGSTHVVEALHIMFTLYSEFSNSAHFKALGRTVGS</sequence>
<feature type="compositionally biased region" description="Basic and acidic residues" evidence="7">
    <location>
        <begin position="1"/>
        <end position="10"/>
    </location>
</feature>
<dbReference type="GO" id="GO:0042073">
    <property type="term" value="P:intraciliary transport"/>
    <property type="evidence" value="ECO:0007669"/>
    <property type="project" value="InterPro"/>
</dbReference>
<feature type="region of interest" description="Disordered" evidence="7">
    <location>
        <begin position="1"/>
        <end position="25"/>
    </location>
</feature>
<accession>A0A507E8B3</accession>
<gene>
    <name evidence="8" type="ORF">PhCBS80983_g02398</name>
</gene>
<organism evidence="8 9">
    <name type="scientific">Powellomyces hirtus</name>
    <dbReference type="NCBI Taxonomy" id="109895"/>
    <lineage>
        <taxon>Eukaryota</taxon>
        <taxon>Fungi</taxon>
        <taxon>Fungi incertae sedis</taxon>
        <taxon>Chytridiomycota</taxon>
        <taxon>Chytridiomycota incertae sedis</taxon>
        <taxon>Chytridiomycetes</taxon>
        <taxon>Spizellomycetales</taxon>
        <taxon>Powellomycetaceae</taxon>
        <taxon>Powellomyces</taxon>
    </lineage>
</organism>
<dbReference type="AlphaFoldDB" id="A0A507E8B3"/>
<dbReference type="GO" id="GO:0030992">
    <property type="term" value="C:intraciliary transport particle B"/>
    <property type="evidence" value="ECO:0007669"/>
    <property type="project" value="TreeGrafter"/>
</dbReference>
<dbReference type="Pfam" id="PF12317">
    <property type="entry name" value="IFT46_B_C"/>
    <property type="match status" value="1"/>
</dbReference>
<proteinExistence type="inferred from homology"/>
<comment type="similarity">
    <text evidence="2">Belongs to the IFT46 family.</text>
</comment>
<feature type="compositionally biased region" description="Gly residues" evidence="7">
    <location>
        <begin position="122"/>
        <end position="135"/>
    </location>
</feature>
<keyword evidence="4" id="KW-0969">Cilium</keyword>
<feature type="compositionally biased region" description="Basic and acidic residues" evidence="7">
    <location>
        <begin position="52"/>
        <end position="76"/>
    </location>
</feature>
<feature type="compositionally biased region" description="Acidic residues" evidence="7">
    <location>
        <begin position="86"/>
        <end position="104"/>
    </location>
</feature>
<dbReference type="Proteomes" id="UP000318582">
    <property type="component" value="Unassembled WGS sequence"/>
</dbReference>
<dbReference type="EMBL" id="QEAQ01000024">
    <property type="protein sequence ID" value="TPX59535.1"/>
    <property type="molecule type" value="Genomic_DNA"/>
</dbReference>
<keyword evidence="9" id="KW-1185">Reference proteome</keyword>
<dbReference type="GO" id="GO:0005815">
    <property type="term" value="C:microtubule organizing center"/>
    <property type="evidence" value="ECO:0007669"/>
    <property type="project" value="TreeGrafter"/>
</dbReference>